<feature type="coiled-coil region" evidence="1">
    <location>
        <begin position="368"/>
        <end position="395"/>
    </location>
</feature>
<feature type="compositionally biased region" description="Polar residues" evidence="2">
    <location>
        <begin position="223"/>
        <end position="244"/>
    </location>
</feature>
<dbReference type="EMBL" id="JAIZAY010000001">
    <property type="protein sequence ID" value="KAJ8049555.1"/>
    <property type="molecule type" value="Genomic_DNA"/>
</dbReference>
<keyword evidence="1" id="KW-0175">Coiled coil</keyword>
<evidence type="ECO:0000259" key="3">
    <source>
        <dbReference type="PROSITE" id="PS51457"/>
    </source>
</evidence>
<evidence type="ECO:0000256" key="1">
    <source>
        <dbReference type="SAM" id="Coils"/>
    </source>
</evidence>
<dbReference type="PROSITE" id="PS51457">
    <property type="entry name" value="BEN"/>
    <property type="match status" value="1"/>
</dbReference>
<proteinExistence type="predicted"/>
<evidence type="ECO:0000313" key="4">
    <source>
        <dbReference type="EMBL" id="KAJ8049555.1"/>
    </source>
</evidence>
<feature type="region of interest" description="Disordered" evidence="2">
    <location>
        <begin position="146"/>
        <end position="268"/>
    </location>
</feature>
<reference evidence="4" key="1">
    <citation type="submission" date="2021-10" db="EMBL/GenBank/DDBJ databases">
        <title>Tropical sea cucumber genome reveals ecological adaptation and Cuvierian tubules defense mechanism.</title>
        <authorList>
            <person name="Chen T."/>
        </authorList>
    </citation>
    <scope>NUCLEOTIDE SEQUENCE</scope>
    <source>
        <strain evidence="4">Nanhai2018</strain>
        <tissue evidence="4">Muscle</tissue>
    </source>
</reference>
<evidence type="ECO:0000256" key="2">
    <source>
        <dbReference type="SAM" id="MobiDB-lite"/>
    </source>
</evidence>
<protein>
    <recommendedName>
        <fullName evidence="3">BEN domain-containing protein</fullName>
    </recommendedName>
</protein>
<accession>A0A9Q1CR64</accession>
<dbReference type="Pfam" id="PF10523">
    <property type="entry name" value="BEN"/>
    <property type="match status" value="1"/>
</dbReference>
<keyword evidence="5" id="KW-1185">Reference proteome</keyword>
<dbReference type="InterPro" id="IPR018379">
    <property type="entry name" value="BEN_domain"/>
</dbReference>
<evidence type="ECO:0000313" key="5">
    <source>
        <dbReference type="Proteomes" id="UP001152320"/>
    </source>
</evidence>
<dbReference type="OrthoDB" id="9927103at2759"/>
<dbReference type="SMART" id="SM01025">
    <property type="entry name" value="BEN"/>
    <property type="match status" value="1"/>
</dbReference>
<comment type="caution">
    <text evidence="4">The sequence shown here is derived from an EMBL/GenBank/DDBJ whole genome shotgun (WGS) entry which is preliminary data.</text>
</comment>
<name>A0A9Q1CR64_HOLLE</name>
<organism evidence="4 5">
    <name type="scientific">Holothuria leucospilota</name>
    <name type="common">Black long sea cucumber</name>
    <name type="synonym">Mertensiothuria leucospilota</name>
    <dbReference type="NCBI Taxonomy" id="206669"/>
    <lineage>
        <taxon>Eukaryota</taxon>
        <taxon>Metazoa</taxon>
        <taxon>Echinodermata</taxon>
        <taxon>Eleutherozoa</taxon>
        <taxon>Echinozoa</taxon>
        <taxon>Holothuroidea</taxon>
        <taxon>Aspidochirotacea</taxon>
        <taxon>Aspidochirotida</taxon>
        <taxon>Holothuriidae</taxon>
        <taxon>Holothuria</taxon>
    </lineage>
</organism>
<gene>
    <name evidence="4" type="ORF">HOLleu_02341</name>
</gene>
<feature type="domain" description="BEN" evidence="3">
    <location>
        <begin position="461"/>
        <end position="560"/>
    </location>
</feature>
<dbReference type="Proteomes" id="UP001152320">
    <property type="component" value="Chromosome 1"/>
</dbReference>
<dbReference type="GO" id="GO:0003677">
    <property type="term" value="F:DNA binding"/>
    <property type="evidence" value="ECO:0007669"/>
    <property type="project" value="InterPro"/>
</dbReference>
<dbReference type="AlphaFoldDB" id="A0A9Q1CR64"/>
<feature type="compositionally biased region" description="Polar residues" evidence="2">
    <location>
        <begin position="181"/>
        <end position="193"/>
    </location>
</feature>
<sequence>MMQEKSKVQALDPTCGIWLGAKVTKVEEDHFVIKWTGYAQTARLTANMVRKPVLKRICKLSKEHWRRSDPKNLQRGDKVIHLKPNGDDRDSLQIDENDPWNCKVRVGDRFYLYEHLRENYIVDHATGQQSAKEINSQEKRTATLANEVTTQPAKDGSSSRPPLQEKTAQPAVMPINKQKKVTTQPAKDGSSSRPPLREKNVQPVVTPLNKKKKVSTPPAKDGPSSTSPLREKTVQASTNSNLRLQATDKQKRKGSQVKENNGAKKRKTVTKEVAKTLAVGEPWREQSSELTQQEVELLERTRLKDAENCPPDILMKYGMAALQEMDDPDDEIQPDEMPPPLPPLSPVTPPDVNTIDLRTVVELLQISFEEEQRKRRILEGKLRAVEDKLEQLVNRQDSTTPQRQCTAEHVELGILSEQPQIQPPQTPVTATTPGADGGNVLHQESLAQIFATILASPISSSSGTVLYYSLKPEVLRDLVLFSQSPQAMARELMRKLFTPYELATSNVRGVRKAALDPLRVETIRRTIFQHCNVPPHLHMMVWRDCIKSMDQANRNAKKLNYSTLF</sequence>
<feature type="compositionally biased region" description="Polar residues" evidence="2">
    <location>
        <begin position="146"/>
        <end position="161"/>
    </location>
</feature>
<dbReference type="Gene3D" id="1.10.10.2590">
    <property type="entry name" value="BEN domain"/>
    <property type="match status" value="1"/>
</dbReference>